<accession>A0A1K0I8W0</accession>
<evidence type="ECO:0000256" key="3">
    <source>
        <dbReference type="ARBA" id="ARBA00023125"/>
    </source>
</evidence>
<dbReference type="EMBL" id="FMSH01000037">
    <property type="protein sequence ID" value="SCU73701.1"/>
    <property type="molecule type" value="Genomic_DNA"/>
</dbReference>
<dbReference type="AlphaFoldDB" id="A0A1K0I8W0"/>
<sequence>MTMKLHQIQALVAVADAGSIRAAARLVGLSQAAVTKALRELESEARLPLLSRTASGVALTEAGQRMLGHARLVVGQLARASEELATLRGEGVGRLSISVTPWVMLTFLPRVLLRFRERMPGVQVEIFEGLTAVALPRLREGTLDFAVGPFTAAMSTQEFECEPLLAYTSCVIARRGHPCAGARSLQGLLEQDWVVNYTAASYESFMRNLFWQHEARIDPARLHCAHSTALLLELIRNAGMISYCPRPLLLTEPMRGWVHVFALAEQFETSRLGIITRHNAVRSPAAQCFTECLLQEIRRRARSAAQKDSELFDELEVLY</sequence>
<dbReference type="PROSITE" id="PS50931">
    <property type="entry name" value="HTH_LYSR"/>
    <property type="match status" value="1"/>
</dbReference>
<protein>
    <submittedName>
        <fullName evidence="6">Transcriptional regulator LysR family</fullName>
    </submittedName>
</protein>
<dbReference type="SUPFAM" id="SSF53850">
    <property type="entry name" value="Periplasmic binding protein-like II"/>
    <property type="match status" value="1"/>
</dbReference>
<dbReference type="InterPro" id="IPR036390">
    <property type="entry name" value="WH_DNA-bd_sf"/>
</dbReference>
<evidence type="ECO:0000259" key="5">
    <source>
        <dbReference type="PROSITE" id="PS50931"/>
    </source>
</evidence>
<dbReference type="InterPro" id="IPR000847">
    <property type="entry name" value="LysR_HTH_N"/>
</dbReference>
<gene>
    <name evidence="6" type="ORF">CNECB9_1310006</name>
</gene>
<evidence type="ECO:0000256" key="4">
    <source>
        <dbReference type="ARBA" id="ARBA00023163"/>
    </source>
</evidence>
<dbReference type="PANTHER" id="PTHR30419">
    <property type="entry name" value="HTH-TYPE TRANSCRIPTIONAL REGULATOR YBHD"/>
    <property type="match status" value="1"/>
</dbReference>
<evidence type="ECO:0000256" key="1">
    <source>
        <dbReference type="ARBA" id="ARBA00009437"/>
    </source>
</evidence>
<dbReference type="InterPro" id="IPR005119">
    <property type="entry name" value="LysR_subst-bd"/>
</dbReference>
<reference evidence="6" key="1">
    <citation type="submission" date="2016-09" db="EMBL/GenBank/DDBJ databases">
        <authorList>
            <person name="Capua I."/>
            <person name="De Benedictis P."/>
            <person name="Joannis T."/>
            <person name="Lombin L.H."/>
            <person name="Cattoli G."/>
        </authorList>
    </citation>
    <scope>NUCLEOTIDE SEQUENCE</scope>
    <source>
        <strain evidence="6">B9</strain>
    </source>
</reference>
<evidence type="ECO:0000313" key="6">
    <source>
        <dbReference type="EMBL" id="SCU73701.1"/>
    </source>
</evidence>
<dbReference type="RefSeq" id="WP_340520312.1">
    <property type="nucleotide sequence ID" value="NZ_FMSH01000037.1"/>
</dbReference>
<dbReference type="GO" id="GO:0003677">
    <property type="term" value="F:DNA binding"/>
    <property type="evidence" value="ECO:0007669"/>
    <property type="project" value="UniProtKB-KW"/>
</dbReference>
<keyword evidence="3" id="KW-0238">DNA-binding</keyword>
<dbReference type="PANTHER" id="PTHR30419:SF30">
    <property type="entry name" value="LYSR FAMILY TRANSCRIPTIONAL REGULATOR"/>
    <property type="match status" value="1"/>
</dbReference>
<evidence type="ECO:0000256" key="2">
    <source>
        <dbReference type="ARBA" id="ARBA00023015"/>
    </source>
</evidence>
<proteinExistence type="inferred from homology"/>
<dbReference type="GO" id="GO:0003700">
    <property type="term" value="F:DNA-binding transcription factor activity"/>
    <property type="evidence" value="ECO:0007669"/>
    <property type="project" value="InterPro"/>
</dbReference>
<organism evidence="6">
    <name type="scientific">Cupriavidus necator</name>
    <name type="common">Alcaligenes eutrophus</name>
    <name type="synonym">Ralstonia eutropha</name>
    <dbReference type="NCBI Taxonomy" id="106590"/>
    <lineage>
        <taxon>Bacteria</taxon>
        <taxon>Pseudomonadati</taxon>
        <taxon>Pseudomonadota</taxon>
        <taxon>Betaproteobacteria</taxon>
        <taxon>Burkholderiales</taxon>
        <taxon>Burkholderiaceae</taxon>
        <taxon>Cupriavidus</taxon>
    </lineage>
</organism>
<comment type="similarity">
    <text evidence="1">Belongs to the LysR transcriptional regulatory family.</text>
</comment>
<dbReference type="Pfam" id="PF00126">
    <property type="entry name" value="HTH_1"/>
    <property type="match status" value="1"/>
</dbReference>
<dbReference type="InterPro" id="IPR050950">
    <property type="entry name" value="HTH-type_LysR_regulators"/>
</dbReference>
<dbReference type="InterPro" id="IPR036388">
    <property type="entry name" value="WH-like_DNA-bd_sf"/>
</dbReference>
<dbReference type="GO" id="GO:0005829">
    <property type="term" value="C:cytosol"/>
    <property type="evidence" value="ECO:0007669"/>
    <property type="project" value="TreeGrafter"/>
</dbReference>
<dbReference type="SUPFAM" id="SSF46785">
    <property type="entry name" value="Winged helix' DNA-binding domain"/>
    <property type="match status" value="1"/>
</dbReference>
<keyword evidence="4" id="KW-0804">Transcription</keyword>
<keyword evidence="2" id="KW-0805">Transcription regulation</keyword>
<feature type="domain" description="HTH lysR-type" evidence="5">
    <location>
        <begin position="3"/>
        <end position="60"/>
    </location>
</feature>
<dbReference type="Pfam" id="PF03466">
    <property type="entry name" value="LysR_substrate"/>
    <property type="match status" value="1"/>
</dbReference>
<name>A0A1K0I8W0_CUPNE</name>
<dbReference type="Gene3D" id="1.10.10.10">
    <property type="entry name" value="Winged helix-like DNA-binding domain superfamily/Winged helix DNA-binding domain"/>
    <property type="match status" value="1"/>
</dbReference>
<dbReference type="Gene3D" id="3.40.190.10">
    <property type="entry name" value="Periplasmic binding protein-like II"/>
    <property type="match status" value="1"/>
</dbReference>